<dbReference type="Pfam" id="PF04542">
    <property type="entry name" value="Sigma70_r2"/>
    <property type="match status" value="1"/>
</dbReference>
<dbReference type="RefSeq" id="WP_032846138.1">
    <property type="nucleotide sequence ID" value="NZ_CP042282.1"/>
</dbReference>
<accession>A0A173XRT8</accession>
<evidence type="ECO:0000256" key="3">
    <source>
        <dbReference type="ARBA" id="ARBA00023082"/>
    </source>
</evidence>
<dbReference type="Pfam" id="PF08281">
    <property type="entry name" value="Sigma70_r4_2"/>
    <property type="match status" value="1"/>
</dbReference>
<comment type="similarity">
    <text evidence="1">Belongs to the sigma-70 factor family. ECF subfamily.</text>
</comment>
<evidence type="ECO:0000313" key="7">
    <source>
        <dbReference type="EMBL" id="RHL01602.1"/>
    </source>
</evidence>
<dbReference type="InterPro" id="IPR007627">
    <property type="entry name" value="RNA_pol_sigma70_r2"/>
</dbReference>
<dbReference type="PANTHER" id="PTHR43133:SF46">
    <property type="entry name" value="RNA POLYMERASE SIGMA-70 FACTOR ECF SUBFAMILY"/>
    <property type="match status" value="1"/>
</dbReference>
<evidence type="ECO:0000256" key="4">
    <source>
        <dbReference type="ARBA" id="ARBA00023163"/>
    </source>
</evidence>
<dbReference type="NCBIfam" id="TIGR02937">
    <property type="entry name" value="sigma70-ECF"/>
    <property type="match status" value="1"/>
</dbReference>
<dbReference type="GO" id="GO:0003677">
    <property type="term" value="F:DNA binding"/>
    <property type="evidence" value="ECO:0007669"/>
    <property type="project" value="InterPro"/>
</dbReference>
<reference evidence="7 8" key="1">
    <citation type="submission" date="2018-08" db="EMBL/GenBank/DDBJ databases">
        <title>A genome reference for cultivated species of the human gut microbiota.</title>
        <authorList>
            <person name="Zou Y."/>
            <person name="Xue W."/>
            <person name="Luo G."/>
        </authorList>
    </citation>
    <scope>NUCLEOTIDE SEQUENCE [LARGE SCALE GENOMIC DNA]</scope>
    <source>
        <strain evidence="7 8">AF39-6AC</strain>
    </source>
</reference>
<dbReference type="InterPro" id="IPR014327">
    <property type="entry name" value="RNA_pol_sigma70_bacteroid"/>
</dbReference>
<protein>
    <submittedName>
        <fullName evidence="7">RNA polymerase sigma-70 factor</fullName>
    </submittedName>
</protein>
<organism evidence="7 8">
    <name type="scientific">Bacteroides xylanisolvens</name>
    <dbReference type="NCBI Taxonomy" id="371601"/>
    <lineage>
        <taxon>Bacteria</taxon>
        <taxon>Pseudomonadati</taxon>
        <taxon>Bacteroidota</taxon>
        <taxon>Bacteroidia</taxon>
        <taxon>Bacteroidales</taxon>
        <taxon>Bacteroidaceae</taxon>
        <taxon>Bacteroides</taxon>
    </lineage>
</organism>
<dbReference type="InterPro" id="IPR013324">
    <property type="entry name" value="RNA_pol_sigma_r3/r4-like"/>
</dbReference>
<dbReference type="SUPFAM" id="SSF88946">
    <property type="entry name" value="Sigma2 domain of RNA polymerase sigma factors"/>
    <property type="match status" value="1"/>
</dbReference>
<dbReference type="SUPFAM" id="SSF88659">
    <property type="entry name" value="Sigma3 and sigma4 domains of RNA polymerase sigma factors"/>
    <property type="match status" value="1"/>
</dbReference>
<proteinExistence type="inferred from homology"/>
<evidence type="ECO:0000256" key="1">
    <source>
        <dbReference type="ARBA" id="ARBA00010641"/>
    </source>
</evidence>
<dbReference type="GO" id="GO:0016987">
    <property type="term" value="F:sigma factor activity"/>
    <property type="evidence" value="ECO:0007669"/>
    <property type="project" value="UniProtKB-KW"/>
</dbReference>
<keyword evidence="3" id="KW-0731">Sigma factor</keyword>
<keyword evidence="2" id="KW-0805">Transcription regulation</keyword>
<dbReference type="NCBIfam" id="TIGR02985">
    <property type="entry name" value="Sig70_bacteroi1"/>
    <property type="match status" value="1"/>
</dbReference>
<comment type="caution">
    <text evidence="7">The sequence shown here is derived from an EMBL/GenBank/DDBJ whole genome shotgun (WGS) entry which is preliminary data.</text>
</comment>
<feature type="domain" description="RNA polymerase sigma-70 region 2" evidence="5">
    <location>
        <begin position="23"/>
        <end position="87"/>
    </location>
</feature>
<dbReference type="Gene3D" id="1.10.1740.10">
    <property type="match status" value="1"/>
</dbReference>
<dbReference type="Gene3D" id="1.10.10.10">
    <property type="entry name" value="Winged helix-like DNA-binding domain superfamily/Winged helix DNA-binding domain"/>
    <property type="match status" value="1"/>
</dbReference>
<dbReference type="EMBL" id="QROC01000001">
    <property type="protein sequence ID" value="RHL01602.1"/>
    <property type="molecule type" value="Genomic_DNA"/>
</dbReference>
<dbReference type="CDD" id="cd06171">
    <property type="entry name" value="Sigma70_r4"/>
    <property type="match status" value="1"/>
</dbReference>
<evidence type="ECO:0000259" key="6">
    <source>
        <dbReference type="Pfam" id="PF08281"/>
    </source>
</evidence>
<keyword evidence="4" id="KW-0804">Transcription</keyword>
<dbReference type="PANTHER" id="PTHR43133">
    <property type="entry name" value="RNA POLYMERASE ECF-TYPE SIGMA FACTO"/>
    <property type="match status" value="1"/>
</dbReference>
<dbReference type="InterPro" id="IPR013325">
    <property type="entry name" value="RNA_pol_sigma_r2"/>
</dbReference>
<dbReference type="AlphaFoldDB" id="A0A173XRT8"/>
<gene>
    <name evidence="7" type="ORF">DW042_00870</name>
</gene>
<dbReference type="InterPro" id="IPR039425">
    <property type="entry name" value="RNA_pol_sigma-70-like"/>
</dbReference>
<evidence type="ECO:0000259" key="5">
    <source>
        <dbReference type="Pfam" id="PF04542"/>
    </source>
</evidence>
<sequence length="183" mass="21444">MRLENDDIRKIVNGDEFAFNRFMEHYSSRLYHYAFALLGQKEPAEEIVSDVFFEVWKNRKDLAQINNMDAWIQTITYRKAISFLRKETGKSDLLFDEIGEFIFDPVQSPDEKMISKEEIARINEAIQQLPPKCKHVFFLAKMDGLPYKEIADILNISVKTINNHIAFALEEIAKNLNLVLRKK</sequence>
<dbReference type="InterPro" id="IPR013249">
    <property type="entry name" value="RNA_pol_sigma70_r4_t2"/>
</dbReference>
<dbReference type="GO" id="GO:0006352">
    <property type="term" value="P:DNA-templated transcription initiation"/>
    <property type="evidence" value="ECO:0007669"/>
    <property type="project" value="InterPro"/>
</dbReference>
<evidence type="ECO:0000256" key="2">
    <source>
        <dbReference type="ARBA" id="ARBA00023015"/>
    </source>
</evidence>
<name>A0A173XRT8_9BACE</name>
<dbReference type="Proteomes" id="UP000284417">
    <property type="component" value="Unassembled WGS sequence"/>
</dbReference>
<feature type="domain" description="RNA polymerase sigma factor 70 region 4 type 2" evidence="6">
    <location>
        <begin position="121"/>
        <end position="171"/>
    </location>
</feature>
<dbReference type="InterPro" id="IPR036388">
    <property type="entry name" value="WH-like_DNA-bd_sf"/>
</dbReference>
<evidence type="ECO:0000313" key="8">
    <source>
        <dbReference type="Proteomes" id="UP000284417"/>
    </source>
</evidence>
<dbReference type="InterPro" id="IPR014284">
    <property type="entry name" value="RNA_pol_sigma-70_dom"/>
</dbReference>